<dbReference type="AlphaFoldDB" id="A0A096PE86"/>
<name>A0A096PE86_FUSPS</name>
<reference evidence="1" key="1">
    <citation type="submission" date="2013-05" db="EMBL/GenBank/DDBJ databases">
        <title>Draft genome sequences of six wheat associated Fusarium spp. isolates.</title>
        <authorList>
            <person name="Moolhuijzen P.M."/>
            <person name="Manners J.M."/>
            <person name="Wilcox S."/>
            <person name="Bellgard M.I."/>
            <person name="Gardiner D.M."/>
        </authorList>
    </citation>
    <scope>NUCLEOTIDE SEQUENCE</scope>
    <source>
        <strain evidence="1">CS3487</strain>
        <strain evidence="1">CS3487</strain>
    </source>
</reference>
<proteinExistence type="predicted"/>
<protein>
    <submittedName>
        <fullName evidence="1">WGS project CBME000000000 data, contig CS3487_c001817</fullName>
    </submittedName>
</protein>
<sequence length="131" mass="14648">MQTFCAPAIPTRRLIDTDLRGGTLDTFVAFRYRSHSQPRVHRYWHGVISLTGRILVRIGLLDEASTGGAATPLNGASDFPFNLFHGPELRLTKPQESAYQMEQAWAPQVSKFASWHAWCSMVAELCTVLVT</sequence>
<comment type="caution">
    <text evidence="1">The sequence shown here is derived from an EMBL/GenBank/DDBJ whole genome shotgun (WGS) entry which is preliminary data.</text>
</comment>
<gene>
    <name evidence="1" type="ORF">BN848_0114650</name>
</gene>
<evidence type="ECO:0000313" key="1">
    <source>
        <dbReference type="EMBL" id="CEG03112.1"/>
    </source>
</evidence>
<dbReference type="EMBL" id="CBME010001811">
    <property type="protein sequence ID" value="CEG03112.1"/>
    <property type="molecule type" value="Genomic_DNA"/>
</dbReference>
<accession>A0A096PE86</accession>
<organism evidence="1">
    <name type="scientific">Fusarium pseudograminearum CS3487</name>
    <dbReference type="NCBI Taxonomy" id="1318458"/>
    <lineage>
        <taxon>Eukaryota</taxon>
        <taxon>Fungi</taxon>
        <taxon>Dikarya</taxon>
        <taxon>Ascomycota</taxon>
        <taxon>Pezizomycotina</taxon>
        <taxon>Sordariomycetes</taxon>
        <taxon>Hypocreomycetidae</taxon>
        <taxon>Hypocreales</taxon>
        <taxon>Nectriaceae</taxon>
        <taxon>Fusarium</taxon>
    </lineage>
</organism>